<comment type="caution">
    <text evidence="1">The sequence shown here is derived from an EMBL/GenBank/DDBJ whole genome shotgun (WGS) entry which is preliminary data.</text>
</comment>
<sequence length="175" mass="19465">MALALDATVHQAVETSAGDLWDLSQFLWANPETSLKEATAHEKLCDFLERKGFKVRRRYLMDTAFRAEFAAPGGLDGQESYGGKEVLLQKGAFKEMDAALMAHPAVFDCIKLPLAARQQITVQFQCSPRFRSPWEVSSALDAAVASYVNLALLRQQVKPPSRIMGEYPFTLPSQK</sequence>
<evidence type="ECO:0000313" key="1">
    <source>
        <dbReference type="EMBL" id="KAH7941557.1"/>
    </source>
</evidence>
<dbReference type="Proteomes" id="UP000821865">
    <property type="component" value="Chromosome 7"/>
</dbReference>
<reference evidence="1" key="1">
    <citation type="submission" date="2020-05" db="EMBL/GenBank/DDBJ databases">
        <title>Large-scale comparative analyses of tick genomes elucidate their genetic diversity and vector capacities.</title>
        <authorList>
            <person name="Jia N."/>
            <person name="Wang J."/>
            <person name="Shi W."/>
            <person name="Du L."/>
            <person name="Sun Y."/>
            <person name="Zhan W."/>
            <person name="Jiang J."/>
            <person name="Wang Q."/>
            <person name="Zhang B."/>
            <person name="Ji P."/>
            <person name="Sakyi L.B."/>
            <person name="Cui X."/>
            <person name="Yuan T."/>
            <person name="Jiang B."/>
            <person name="Yang W."/>
            <person name="Lam T.T.-Y."/>
            <person name="Chang Q."/>
            <person name="Ding S."/>
            <person name="Wang X."/>
            <person name="Zhu J."/>
            <person name="Ruan X."/>
            <person name="Zhao L."/>
            <person name="Wei J."/>
            <person name="Que T."/>
            <person name="Du C."/>
            <person name="Cheng J."/>
            <person name="Dai P."/>
            <person name="Han X."/>
            <person name="Huang E."/>
            <person name="Gao Y."/>
            <person name="Liu J."/>
            <person name="Shao H."/>
            <person name="Ye R."/>
            <person name="Li L."/>
            <person name="Wei W."/>
            <person name="Wang X."/>
            <person name="Wang C."/>
            <person name="Yang T."/>
            <person name="Huo Q."/>
            <person name="Li W."/>
            <person name="Guo W."/>
            <person name="Chen H."/>
            <person name="Zhou L."/>
            <person name="Ni X."/>
            <person name="Tian J."/>
            <person name="Zhou Y."/>
            <person name="Sheng Y."/>
            <person name="Liu T."/>
            <person name="Pan Y."/>
            <person name="Xia L."/>
            <person name="Li J."/>
            <person name="Zhao F."/>
            <person name="Cao W."/>
        </authorList>
    </citation>
    <scope>NUCLEOTIDE SEQUENCE</scope>
    <source>
        <strain evidence="1">Dsil-2018</strain>
    </source>
</reference>
<accession>A0ACB8CFU4</accession>
<evidence type="ECO:0000313" key="2">
    <source>
        <dbReference type="Proteomes" id="UP000821865"/>
    </source>
</evidence>
<name>A0ACB8CFU4_DERSI</name>
<organism evidence="1 2">
    <name type="scientific">Dermacentor silvarum</name>
    <name type="common">Tick</name>
    <dbReference type="NCBI Taxonomy" id="543639"/>
    <lineage>
        <taxon>Eukaryota</taxon>
        <taxon>Metazoa</taxon>
        <taxon>Ecdysozoa</taxon>
        <taxon>Arthropoda</taxon>
        <taxon>Chelicerata</taxon>
        <taxon>Arachnida</taxon>
        <taxon>Acari</taxon>
        <taxon>Parasitiformes</taxon>
        <taxon>Ixodida</taxon>
        <taxon>Ixodoidea</taxon>
        <taxon>Ixodidae</taxon>
        <taxon>Rhipicephalinae</taxon>
        <taxon>Dermacentor</taxon>
    </lineage>
</organism>
<dbReference type="EMBL" id="CM023476">
    <property type="protein sequence ID" value="KAH7941557.1"/>
    <property type="molecule type" value="Genomic_DNA"/>
</dbReference>
<gene>
    <name evidence="1" type="ORF">HPB49_014893</name>
</gene>
<keyword evidence="2" id="KW-1185">Reference proteome</keyword>
<protein>
    <submittedName>
        <fullName evidence="1">Uncharacterized protein</fullName>
    </submittedName>
</protein>
<proteinExistence type="predicted"/>